<evidence type="ECO:0000313" key="2">
    <source>
        <dbReference type="Proteomes" id="UP000276133"/>
    </source>
</evidence>
<dbReference type="AlphaFoldDB" id="A0A3M7QB99"/>
<comment type="caution">
    <text evidence="1">The sequence shown here is derived from an EMBL/GenBank/DDBJ whole genome shotgun (WGS) entry which is preliminary data.</text>
</comment>
<protein>
    <submittedName>
        <fullName evidence="1">Uncharacterized protein</fullName>
    </submittedName>
</protein>
<organism evidence="1 2">
    <name type="scientific">Brachionus plicatilis</name>
    <name type="common">Marine rotifer</name>
    <name type="synonym">Brachionus muelleri</name>
    <dbReference type="NCBI Taxonomy" id="10195"/>
    <lineage>
        <taxon>Eukaryota</taxon>
        <taxon>Metazoa</taxon>
        <taxon>Spiralia</taxon>
        <taxon>Gnathifera</taxon>
        <taxon>Rotifera</taxon>
        <taxon>Eurotatoria</taxon>
        <taxon>Monogononta</taxon>
        <taxon>Pseudotrocha</taxon>
        <taxon>Ploima</taxon>
        <taxon>Brachionidae</taxon>
        <taxon>Brachionus</taxon>
    </lineage>
</organism>
<sequence>MNCFKEKSKYDLFLNLKSVTLDQLYLQIYCRVLQNHRKRTFFNNSTFFNFTKFRKNIYLHFMVSKNRKRKFFKIDLEIKKNDCIYLMNSSEAVLISRVRSDAGLEQVLRLFSFDLVSFSRGPRESYSCHFLSWRARRRLACLRRSCVGSRSMMSISATRSRCSSSELFVRLTEAMVGAVHTDEADESDRVDEVSTDESVEVCSALSRSWLGE</sequence>
<keyword evidence="2" id="KW-1185">Reference proteome</keyword>
<reference evidence="1 2" key="1">
    <citation type="journal article" date="2018" name="Sci. Rep.">
        <title>Genomic signatures of local adaptation to the degree of environmental predictability in rotifers.</title>
        <authorList>
            <person name="Franch-Gras L."/>
            <person name="Hahn C."/>
            <person name="Garcia-Roger E.M."/>
            <person name="Carmona M.J."/>
            <person name="Serra M."/>
            <person name="Gomez A."/>
        </authorList>
    </citation>
    <scope>NUCLEOTIDE SEQUENCE [LARGE SCALE GENOMIC DNA]</scope>
    <source>
        <strain evidence="1">HYR1</strain>
    </source>
</reference>
<dbReference type="Proteomes" id="UP000276133">
    <property type="component" value="Unassembled WGS sequence"/>
</dbReference>
<gene>
    <name evidence="1" type="ORF">BpHYR1_007149</name>
</gene>
<accession>A0A3M7QB99</accession>
<proteinExistence type="predicted"/>
<name>A0A3M7QB99_BRAPC</name>
<dbReference type="EMBL" id="REGN01006723">
    <property type="protein sequence ID" value="RNA08492.1"/>
    <property type="molecule type" value="Genomic_DNA"/>
</dbReference>
<evidence type="ECO:0000313" key="1">
    <source>
        <dbReference type="EMBL" id="RNA08492.1"/>
    </source>
</evidence>